<proteinExistence type="inferred from homology"/>
<feature type="region of interest" description="Disordered" evidence="2">
    <location>
        <begin position="1"/>
        <end position="30"/>
    </location>
</feature>
<dbReference type="GO" id="GO:0006508">
    <property type="term" value="P:proteolysis"/>
    <property type="evidence" value="ECO:0007669"/>
    <property type="project" value="UniProtKB-KW"/>
</dbReference>
<gene>
    <name evidence="5" type="ORF">HMPREF9244_00981</name>
</gene>
<evidence type="ECO:0000256" key="2">
    <source>
        <dbReference type="SAM" id="MobiDB-lite"/>
    </source>
</evidence>
<sequence length="362" mass="38356">MKGMNQMHNENQSSEKFSPSEYKGEVSSEHGVASSYEYSGGVSVPNDYKGEAGAEMRADSLEVQEGSSEQFTSEQSNGVVPNIMPVPSHMRKTQESKRAHRRGLATVFLVFIIAALLFAPSPFVIEVPGPTANVYGRVSKDLKTRMISISGVRTYKDKGQLRLVTVSATGVPGYTVPTAAAIFAWFHPHMAVMPQEAVYSVDTTAEDYVKEGTQEMTGAQDVASKIGLQYAHKYLGVDVSKAKVKLNIDNVGGPSAGMIYTLGIITSLTATDEAGGKNIAGTGTIEKDGTIGAIGGIQLKMVGAQRDGASYFIAPESNCDEVVGHIPDGLKVYAVSTIDQAYKAVVAIGAGDMVGLKTCAVK</sequence>
<name>U1R901_9BIFI</name>
<dbReference type="GO" id="GO:0030163">
    <property type="term" value="P:protein catabolic process"/>
    <property type="evidence" value="ECO:0007669"/>
    <property type="project" value="InterPro"/>
</dbReference>
<dbReference type="SUPFAM" id="SSF54211">
    <property type="entry name" value="Ribosomal protein S5 domain 2-like"/>
    <property type="match status" value="1"/>
</dbReference>
<keyword evidence="6" id="KW-1185">Reference proteome</keyword>
<feature type="transmembrane region" description="Helical" evidence="3">
    <location>
        <begin position="104"/>
        <end position="125"/>
    </location>
</feature>
<protein>
    <recommendedName>
        <fullName evidence="1">endopeptidase La</fullName>
        <ecNumber evidence="1">3.4.21.53</ecNumber>
    </recommendedName>
</protein>
<dbReference type="InterPro" id="IPR020568">
    <property type="entry name" value="Ribosomal_Su5_D2-typ_SF"/>
</dbReference>
<evidence type="ECO:0000256" key="1">
    <source>
        <dbReference type="PROSITE-ProRule" id="PRU01122"/>
    </source>
</evidence>
<keyword evidence="1" id="KW-0720">Serine protease</keyword>
<dbReference type="GO" id="GO:0004176">
    <property type="term" value="F:ATP-dependent peptidase activity"/>
    <property type="evidence" value="ECO:0007669"/>
    <property type="project" value="UniProtKB-UniRule"/>
</dbReference>
<evidence type="ECO:0000313" key="5">
    <source>
        <dbReference type="EMBL" id="ERH30491.1"/>
    </source>
</evidence>
<feature type="active site" evidence="1">
    <location>
        <position position="300"/>
    </location>
</feature>
<reference evidence="5 6" key="1">
    <citation type="submission" date="2013-08" db="EMBL/GenBank/DDBJ databases">
        <authorList>
            <person name="Weinstock G."/>
            <person name="Sodergren E."/>
            <person name="Wylie T."/>
            <person name="Fulton L."/>
            <person name="Fulton R."/>
            <person name="Fronick C."/>
            <person name="O'Laughlin M."/>
            <person name="Godfrey J."/>
            <person name="Miner T."/>
            <person name="Herter B."/>
            <person name="Appelbaum E."/>
            <person name="Cordes M."/>
            <person name="Lek S."/>
            <person name="Wollam A."/>
            <person name="Pepin K.H."/>
            <person name="Palsikar V.B."/>
            <person name="Mitreva M."/>
            <person name="Wilson R.K."/>
        </authorList>
    </citation>
    <scope>NUCLEOTIDE SEQUENCE [LARGE SCALE GENOMIC DNA]</scope>
    <source>
        <strain evidence="5 6">F0580</strain>
    </source>
</reference>
<keyword evidence="3" id="KW-0472">Membrane</keyword>
<keyword evidence="1" id="KW-0378">Hydrolase</keyword>
<dbReference type="InterPro" id="IPR014721">
    <property type="entry name" value="Ribsml_uS5_D2-typ_fold_subgr"/>
</dbReference>
<dbReference type="Pfam" id="PF05362">
    <property type="entry name" value="Lon_C"/>
    <property type="match status" value="1"/>
</dbReference>
<evidence type="ECO:0000256" key="3">
    <source>
        <dbReference type="SAM" id="Phobius"/>
    </source>
</evidence>
<comment type="caution">
    <text evidence="5">The sequence shown here is derived from an EMBL/GenBank/DDBJ whole genome shotgun (WGS) entry which is preliminary data.</text>
</comment>
<evidence type="ECO:0000313" key="6">
    <source>
        <dbReference type="Proteomes" id="UP000016519"/>
    </source>
</evidence>
<comment type="catalytic activity">
    <reaction evidence="1">
        <text>Hydrolysis of proteins in presence of ATP.</text>
        <dbReference type="EC" id="3.4.21.53"/>
    </reaction>
</comment>
<dbReference type="PANTHER" id="PTHR10046">
    <property type="entry name" value="ATP DEPENDENT LON PROTEASE FAMILY MEMBER"/>
    <property type="match status" value="1"/>
</dbReference>
<comment type="similarity">
    <text evidence="1">Belongs to the peptidase S16 family.</text>
</comment>
<dbReference type="InterPro" id="IPR008269">
    <property type="entry name" value="Lon_proteolytic"/>
</dbReference>
<dbReference type="InterPro" id="IPR027065">
    <property type="entry name" value="Lon_Prtase"/>
</dbReference>
<feature type="compositionally biased region" description="Polar residues" evidence="2">
    <location>
        <begin position="1"/>
        <end position="17"/>
    </location>
</feature>
<keyword evidence="3" id="KW-0812">Transmembrane</keyword>
<dbReference type="EC" id="3.4.21.53" evidence="1"/>
<feature type="active site" evidence="1">
    <location>
        <position position="255"/>
    </location>
</feature>
<dbReference type="HOGENOM" id="CLU_042037_0_0_11"/>
<dbReference type="EMBL" id="AWSI01000032">
    <property type="protein sequence ID" value="ERH30491.1"/>
    <property type="molecule type" value="Genomic_DNA"/>
</dbReference>
<dbReference type="STRING" id="419015.HMPREF3214_00978"/>
<feature type="compositionally biased region" description="Polar residues" evidence="2">
    <location>
        <begin position="65"/>
        <end position="79"/>
    </location>
</feature>
<keyword evidence="1 5" id="KW-0645">Protease</keyword>
<dbReference type="AlphaFoldDB" id="U1R901"/>
<feature type="domain" description="Lon proteolytic" evidence="4">
    <location>
        <begin position="250"/>
        <end position="348"/>
    </location>
</feature>
<dbReference type="GO" id="GO:0004252">
    <property type="term" value="F:serine-type endopeptidase activity"/>
    <property type="evidence" value="ECO:0007669"/>
    <property type="project" value="UniProtKB-UniRule"/>
</dbReference>
<evidence type="ECO:0000259" key="4">
    <source>
        <dbReference type="PROSITE" id="PS51786"/>
    </source>
</evidence>
<keyword evidence="3" id="KW-1133">Transmembrane helix</keyword>
<organism evidence="5 6">
    <name type="scientific">Alloscardovia omnicolens F0580</name>
    <dbReference type="NCBI Taxonomy" id="1321816"/>
    <lineage>
        <taxon>Bacteria</taxon>
        <taxon>Bacillati</taxon>
        <taxon>Actinomycetota</taxon>
        <taxon>Actinomycetes</taxon>
        <taxon>Bifidobacteriales</taxon>
        <taxon>Bifidobacteriaceae</taxon>
        <taxon>Alloscardovia</taxon>
    </lineage>
</organism>
<dbReference type="Gene3D" id="3.30.230.10">
    <property type="match status" value="1"/>
</dbReference>
<dbReference type="PATRIC" id="fig|1321816.3.peg.864"/>
<dbReference type="PROSITE" id="PS51786">
    <property type="entry name" value="LON_PROTEOLYTIC"/>
    <property type="match status" value="1"/>
</dbReference>
<dbReference type="Proteomes" id="UP000016519">
    <property type="component" value="Unassembled WGS sequence"/>
</dbReference>
<dbReference type="GO" id="GO:0005524">
    <property type="term" value="F:ATP binding"/>
    <property type="evidence" value="ECO:0007669"/>
    <property type="project" value="InterPro"/>
</dbReference>
<accession>U1R901</accession>
<feature type="region of interest" description="Disordered" evidence="2">
    <location>
        <begin position="57"/>
        <end position="91"/>
    </location>
</feature>